<keyword evidence="1" id="KW-0472">Membrane</keyword>
<evidence type="ECO:0000313" key="2">
    <source>
        <dbReference type="EMBL" id="MBM6818535.1"/>
    </source>
</evidence>
<reference evidence="2 3" key="1">
    <citation type="journal article" date="2021" name="Sci. Rep.">
        <title>The distribution of antibiotic resistance genes in chicken gut microbiota commensals.</title>
        <authorList>
            <person name="Juricova H."/>
            <person name="Matiasovicova J."/>
            <person name="Kubasova T."/>
            <person name="Cejkova D."/>
            <person name="Rychlik I."/>
        </authorList>
    </citation>
    <scope>NUCLEOTIDE SEQUENCE [LARGE SCALE GENOMIC DNA]</scope>
    <source>
        <strain evidence="2 3">An435</strain>
    </source>
</reference>
<accession>A0ABS2FDB3</accession>
<dbReference type="EMBL" id="JACJLL010000015">
    <property type="protein sequence ID" value="MBM6818535.1"/>
    <property type="molecule type" value="Genomic_DNA"/>
</dbReference>
<comment type="caution">
    <text evidence="2">The sequence shown here is derived from an EMBL/GenBank/DDBJ whole genome shotgun (WGS) entry which is preliminary data.</text>
</comment>
<gene>
    <name evidence="2" type="ORF">H6A19_04130</name>
</gene>
<sequence length="248" mass="28444">MQILNKFIKIFCGILILILVCILGFYIAQRIRVFGTTSTELINPQTQSFDEIIDNSTEITIEKKIFSFKKHYYILSDGVLIGEVTGKLFPIFGDTLKLKDIHGNLIKKESQIKRLGLTQVKLFNISINRLAQIEDSEGNTTGYIGEQKLKDFWRLKRVQYFYDKDHNNLGKAIPDAILFCRDYKIFDNNDNVDYIIDGNIFSPTHKYTITIKDSSDIAVEDAIFYTIIENSIANSKLKESNSKSSKSK</sequence>
<dbReference type="RefSeq" id="WP_195963683.1">
    <property type="nucleotide sequence ID" value="NZ_JACJLL010000015.1"/>
</dbReference>
<keyword evidence="3" id="KW-1185">Reference proteome</keyword>
<evidence type="ECO:0000313" key="3">
    <source>
        <dbReference type="Proteomes" id="UP000767334"/>
    </source>
</evidence>
<organism evidence="2 3">
    <name type="scientific">Clostridium saudiense</name>
    <dbReference type="NCBI Taxonomy" id="1414720"/>
    <lineage>
        <taxon>Bacteria</taxon>
        <taxon>Bacillati</taxon>
        <taxon>Bacillota</taxon>
        <taxon>Clostridia</taxon>
        <taxon>Eubacteriales</taxon>
        <taxon>Clostridiaceae</taxon>
        <taxon>Clostridium</taxon>
    </lineage>
</organism>
<name>A0ABS2FDB3_9CLOT</name>
<protein>
    <submittedName>
        <fullName evidence="2">Uncharacterized protein</fullName>
    </submittedName>
</protein>
<proteinExistence type="predicted"/>
<dbReference type="Proteomes" id="UP000767334">
    <property type="component" value="Unassembled WGS sequence"/>
</dbReference>
<keyword evidence="1" id="KW-1133">Transmembrane helix</keyword>
<feature type="transmembrane region" description="Helical" evidence="1">
    <location>
        <begin position="7"/>
        <end position="28"/>
    </location>
</feature>
<keyword evidence="1" id="KW-0812">Transmembrane</keyword>
<evidence type="ECO:0000256" key="1">
    <source>
        <dbReference type="SAM" id="Phobius"/>
    </source>
</evidence>